<name>A0A4P7KZP4_9GAMM</name>
<dbReference type="AlphaFoldDB" id="A0A4P7KZP4"/>
<evidence type="ECO:0000256" key="1">
    <source>
        <dbReference type="SAM" id="MobiDB-lite"/>
    </source>
</evidence>
<dbReference type="Pfam" id="PF19263">
    <property type="entry name" value="DUF5906"/>
    <property type="match status" value="1"/>
</dbReference>
<reference evidence="3 4" key="1">
    <citation type="submission" date="2019-03" db="EMBL/GenBank/DDBJ databases">
        <title>Long-read sequencing reveals hyperdense prophage content in a complex bacterial symbiont genome.</title>
        <authorList>
            <person name="Frost C.L."/>
            <person name="Siozios S."/>
            <person name="Nadal-Jimenez P."/>
            <person name="Brockhurst M.A."/>
            <person name="King K.C."/>
            <person name="Darby A.C."/>
            <person name="Hurst G.D.D."/>
        </authorList>
    </citation>
    <scope>NUCLEOTIDE SEQUENCE [LARGE SCALE GENOMIC DNA]</scope>
    <source>
        <strain evidence="3 4">FIN</strain>
    </source>
</reference>
<protein>
    <recommendedName>
        <fullName evidence="2">NrS-1 polymerase-like helicase domain-containing protein</fullName>
    </recommendedName>
</protein>
<accession>A0A4P7KZP4</accession>
<evidence type="ECO:0000313" key="4">
    <source>
        <dbReference type="Proteomes" id="UP000295134"/>
    </source>
</evidence>
<dbReference type="RefSeq" id="WP_135677814.1">
    <property type="nucleotide sequence ID" value="NZ_CP038613.1"/>
</dbReference>
<dbReference type="GeneID" id="96877811"/>
<organism evidence="3 4">
    <name type="scientific">Arsenophonus nasoniae</name>
    <name type="common">son-killer infecting Nasonia vitripennis</name>
    <dbReference type="NCBI Taxonomy" id="638"/>
    <lineage>
        <taxon>Bacteria</taxon>
        <taxon>Pseudomonadati</taxon>
        <taxon>Pseudomonadota</taxon>
        <taxon>Gammaproteobacteria</taxon>
        <taxon>Enterobacterales</taxon>
        <taxon>Morganellaceae</taxon>
        <taxon>Arsenophonus</taxon>
    </lineage>
</organism>
<sequence>MQINYSVGRSVTDQRPSPAVAGSYDERDHLKTWGAVPDEWVHFDLVLGYTDRLLPVVCNAEATISPSSKMKALGKTPSIYNSQRQVIGITEWTSKSSSGADIEKWMMEPDYGICVKTGSGIVALDCDSDDVDVQARIQAFMLQSFGQIPPRRFRNNSNKCLYLIAVEGEFSKRVHRLKNDLGIVELLAKGQQFVAIGAHPTGARLQWDNDLPSEPFMITEKQLNDFWKDLADGLPVVSSSESSRLGKVRDRSIVTPNATDEVAEFLDSQGLTLDYGRNGERYITCPFESGHSTDSGVTSTAYFPKNTAGFEVGHFKCLHASCAHRNDGDFLHAIGFGKDDFDDLSSNKTEEGFTDINMDMTSHFLERFIYVVKGDQVCDLSRPPYNCVIEMKSFKNLMAPFQIPSISKKGQPTSATKRWIEHPKKQVAESIGYQPGKGRLIKRHDGRFDINEFYLPDHAKVSNFDKSDNIFLKHMEYLLPKKEQRDFFIARLAWIVQRPDRRCPITILHISLLHGTGRGWVIQLMEKILGSWNCTRAKMDVICKNQYHDYLHHSLLCTVDEVRENTDKRYSISDQLRDILTEPRFEVNNKYGKKITEDIFTSFLFLSNHIDAIIIPEEDRRIAVFGGPDHLQDVKYYETLYRHLQDANFISQVFWYLKSIDLNQFNWQRAPDTEERQIMIESSRSDVAKTLHDLIDAPISPVMTYQQIVNFIIGDMGSAVEINAKQITAILRAKGLTQYAKLKFKGDTVRPWILVKKRKLTNEEVRTELEKCENLQEKVVGGTYF</sequence>
<dbReference type="Proteomes" id="UP000295134">
    <property type="component" value="Chromosome"/>
</dbReference>
<dbReference type="InterPro" id="IPR045455">
    <property type="entry name" value="NrS-1_pol-like_helicase"/>
</dbReference>
<feature type="compositionally biased region" description="Polar residues" evidence="1">
    <location>
        <begin position="1"/>
        <end position="15"/>
    </location>
</feature>
<dbReference type="EMBL" id="CP038613">
    <property type="protein sequence ID" value="QBY44230.1"/>
    <property type="molecule type" value="Genomic_DNA"/>
</dbReference>
<evidence type="ECO:0000313" key="3">
    <source>
        <dbReference type="EMBL" id="QBY44230.1"/>
    </source>
</evidence>
<evidence type="ECO:0000259" key="2">
    <source>
        <dbReference type="Pfam" id="PF19263"/>
    </source>
</evidence>
<feature type="domain" description="NrS-1 polymerase-like helicase" evidence="2">
    <location>
        <begin position="514"/>
        <end position="621"/>
    </location>
</feature>
<dbReference type="KEGG" id="ans:ArsFIN_28070"/>
<gene>
    <name evidence="3" type="ORF">ArsFIN_28070</name>
</gene>
<proteinExistence type="predicted"/>
<feature type="region of interest" description="Disordered" evidence="1">
    <location>
        <begin position="1"/>
        <end position="23"/>
    </location>
</feature>